<gene>
    <name evidence="5" type="ORF">chiPu_0030745</name>
</gene>
<evidence type="ECO:0000256" key="1">
    <source>
        <dbReference type="ARBA" id="ARBA00022737"/>
    </source>
</evidence>
<reference evidence="5 6" key="1">
    <citation type="journal article" date="2018" name="Nat. Ecol. Evol.">
        <title>Shark genomes provide insights into elasmobranch evolution and the origin of vertebrates.</title>
        <authorList>
            <person name="Hara Y"/>
            <person name="Yamaguchi K"/>
            <person name="Onimaru K"/>
            <person name="Kadota M"/>
            <person name="Koyanagi M"/>
            <person name="Keeley SD"/>
            <person name="Tatsumi K"/>
            <person name="Tanaka K"/>
            <person name="Motone F"/>
            <person name="Kageyama Y"/>
            <person name="Nozu R"/>
            <person name="Adachi N"/>
            <person name="Nishimura O"/>
            <person name="Nakagawa R"/>
            <person name="Tanegashima C"/>
            <person name="Kiyatake I"/>
            <person name="Matsumoto R"/>
            <person name="Murakumo K"/>
            <person name="Nishida K"/>
            <person name="Terakita A"/>
            <person name="Kuratani S"/>
            <person name="Sato K"/>
            <person name="Hyodo S Kuraku.S."/>
        </authorList>
    </citation>
    <scope>NUCLEOTIDE SEQUENCE [LARGE SCALE GENOMIC DNA]</scope>
</reference>
<dbReference type="SUPFAM" id="SSF49854">
    <property type="entry name" value="Spermadhesin, CUB domain"/>
    <property type="match status" value="1"/>
</dbReference>
<feature type="non-terminal residue" evidence="5">
    <location>
        <position position="1"/>
    </location>
</feature>
<evidence type="ECO:0000313" key="6">
    <source>
        <dbReference type="Proteomes" id="UP000287033"/>
    </source>
</evidence>
<comment type="caution">
    <text evidence="3">Lacks conserved residue(s) required for the propagation of feature annotation.</text>
</comment>
<keyword evidence="2 3" id="KW-1015">Disulfide bond</keyword>
<proteinExistence type="predicted"/>
<evidence type="ECO:0000313" key="5">
    <source>
        <dbReference type="EMBL" id="GCC46848.1"/>
    </source>
</evidence>
<keyword evidence="1" id="KW-0677">Repeat</keyword>
<evidence type="ECO:0000256" key="3">
    <source>
        <dbReference type="PROSITE-ProRule" id="PRU00059"/>
    </source>
</evidence>
<dbReference type="Gene3D" id="2.60.120.290">
    <property type="entry name" value="Spermadhesin, CUB domain"/>
    <property type="match status" value="1"/>
</dbReference>
<evidence type="ECO:0000259" key="4">
    <source>
        <dbReference type="PROSITE" id="PS01180"/>
    </source>
</evidence>
<dbReference type="SMART" id="SM00042">
    <property type="entry name" value="CUB"/>
    <property type="match status" value="1"/>
</dbReference>
<dbReference type="InterPro" id="IPR000859">
    <property type="entry name" value="CUB_dom"/>
</dbReference>
<dbReference type="InterPro" id="IPR035914">
    <property type="entry name" value="Sperma_CUB_dom_sf"/>
</dbReference>
<keyword evidence="6" id="KW-1185">Reference proteome</keyword>
<dbReference type="FunFam" id="2.60.120.290:FF:000005">
    <property type="entry name" value="Procollagen C-endopeptidase enhancer 1"/>
    <property type="match status" value="1"/>
</dbReference>
<name>A0A401TW53_CHIPU</name>
<dbReference type="STRING" id="137246.A0A401TW53"/>
<comment type="caution">
    <text evidence="5">The sequence shown here is derived from an EMBL/GenBank/DDBJ whole genome shotgun (WGS) entry which is preliminary data.</text>
</comment>
<dbReference type="Proteomes" id="UP000287033">
    <property type="component" value="Unassembled WGS sequence"/>
</dbReference>
<sequence>NQFCGGKLVKPQGSFKTPNWPEKDYPTGISCSWHIVGRPNEVIELKFEKFAIESDNYCRYDYVVVFNGGRSEESQQAGRFCGEQRPG</sequence>
<dbReference type="CDD" id="cd00041">
    <property type="entry name" value="CUB"/>
    <property type="match status" value="1"/>
</dbReference>
<feature type="disulfide bond" evidence="3">
    <location>
        <begin position="4"/>
        <end position="31"/>
    </location>
</feature>
<dbReference type="PANTHER" id="PTHR24251:SF42">
    <property type="entry name" value="CUB DOMAIN-CONTAINING PROTEIN"/>
    <property type="match status" value="1"/>
</dbReference>
<dbReference type="OrthoDB" id="6116165at2759"/>
<protein>
    <recommendedName>
        <fullName evidence="4">CUB domain-containing protein</fullName>
    </recommendedName>
</protein>
<dbReference type="PROSITE" id="PS01180">
    <property type="entry name" value="CUB"/>
    <property type="match status" value="1"/>
</dbReference>
<dbReference type="PANTHER" id="PTHR24251">
    <property type="entry name" value="OVOCHYMASE-RELATED"/>
    <property type="match status" value="1"/>
</dbReference>
<feature type="domain" description="CUB" evidence="4">
    <location>
        <begin position="4"/>
        <end position="87"/>
    </location>
</feature>
<dbReference type="AlphaFoldDB" id="A0A401TW53"/>
<dbReference type="Pfam" id="PF00431">
    <property type="entry name" value="CUB"/>
    <property type="match status" value="1"/>
</dbReference>
<evidence type="ECO:0000256" key="2">
    <source>
        <dbReference type="ARBA" id="ARBA00023157"/>
    </source>
</evidence>
<organism evidence="5 6">
    <name type="scientific">Chiloscyllium punctatum</name>
    <name type="common">Brownbanded bambooshark</name>
    <name type="synonym">Hemiscyllium punctatum</name>
    <dbReference type="NCBI Taxonomy" id="137246"/>
    <lineage>
        <taxon>Eukaryota</taxon>
        <taxon>Metazoa</taxon>
        <taxon>Chordata</taxon>
        <taxon>Craniata</taxon>
        <taxon>Vertebrata</taxon>
        <taxon>Chondrichthyes</taxon>
        <taxon>Elasmobranchii</taxon>
        <taxon>Galeomorphii</taxon>
        <taxon>Galeoidea</taxon>
        <taxon>Orectolobiformes</taxon>
        <taxon>Hemiscylliidae</taxon>
        <taxon>Chiloscyllium</taxon>
    </lineage>
</organism>
<accession>A0A401TW53</accession>
<dbReference type="EMBL" id="BEZZ01192089">
    <property type="protein sequence ID" value="GCC46848.1"/>
    <property type="molecule type" value="Genomic_DNA"/>
</dbReference>